<name>A0A3P8MFD4_9BACT</name>
<protein>
    <submittedName>
        <fullName evidence="3">Glycosyl transferase family 2</fullName>
    </submittedName>
    <submittedName>
        <fullName evidence="2">Glycosyltransferase</fullName>
    </submittedName>
</protein>
<dbReference type="Proteomes" id="UP000280036">
    <property type="component" value="Unassembled WGS sequence"/>
</dbReference>
<evidence type="ECO:0000313" key="5">
    <source>
        <dbReference type="Proteomes" id="UP001058569"/>
    </source>
</evidence>
<evidence type="ECO:0000313" key="3">
    <source>
        <dbReference type="EMBL" id="VDR42433.1"/>
    </source>
</evidence>
<sequence>MKLSIISPGISSAKNLKNILDGMKDQNSQDFELILALRTPTAKMYELIEKYLKFFGTRLKFIVNNRSRSIQSDIVCAFHLVKGSYVTIINCDNWIRPYFAQELTNYIEKYNPDVLEYRPRLVGTVKWKPNSRLEENRLYNISNQHHVLAYTYPFIFNKVFKKSLISQFTKYRTIVVSDSKFCIELNYFLLLKAQSYIYINKRIVREFISSVMWLNPKTFVQQFKAIENYVQTNNLKFEQEIEYAKIYFLQIILGALLNTWRLRFWSKGVIRDRINYNEKRAERFINELYRYLKKEHEENNLFFNTNIYINKNTIESNLLKSLPNIKKWDDILDQL</sequence>
<dbReference type="RefSeq" id="WP_126118617.1">
    <property type="nucleotide sequence ID" value="NZ_CP101806.1"/>
</dbReference>
<keyword evidence="3" id="KW-0808">Transferase</keyword>
<dbReference type="InterPro" id="IPR029044">
    <property type="entry name" value="Nucleotide-diphossugar_trans"/>
</dbReference>
<reference evidence="3 4" key="1">
    <citation type="submission" date="2018-12" db="EMBL/GenBank/DDBJ databases">
        <authorList>
            <consortium name="Pathogen Informatics"/>
        </authorList>
    </citation>
    <scope>NUCLEOTIDE SEQUENCE [LARGE SCALE GENOMIC DNA]</scope>
    <source>
        <strain evidence="3 4">NCTC10126</strain>
    </source>
</reference>
<keyword evidence="5" id="KW-1185">Reference proteome</keyword>
<organism evidence="3 4">
    <name type="scientific">Mycoplasmopsis caviae</name>
    <dbReference type="NCBI Taxonomy" id="55603"/>
    <lineage>
        <taxon>Bacteria</taxon>
        <taxon>Bacillati</taxon>
        <taxon>Mycoplasmatota</taxon>
        <taxon>Mycoplasmoidales</taxon>
        <taxon>Metamycoplasmataceae</taxon>
        <taxon>Mycoplasmopsis</taxon>
    </lineage>
</organism>
<dbReference type="Proteomes" id="UP001058569">
    <property type="component" value="Chromosome"/>
</dbReference>
<evidence type="ECO:0000259" key="1">
    <source>
        <dbReference type="Pfam" id="PF00535"/>
    </source>
</evidence>
<dbReference type="EMBL" id="CP101806">
    <property type="protein sequence ID" value="UUD34739.1"/>
    <property type="molecule type" value="Genomic_DNA"/>
</dbReference>
<dbReference type="EMBL" id="UZVY01000001">
    <property type="protein sequence ID" value="VDR42433.1"/>
    <property type="molecule type" value="Genomic_DNA"/>
</dbReference>
<dbReference type="OrthoDB" id="387866at2"/>
<dbReference type="InterPro" id="IPR001173">
    <property type="entry name" value="Glyco_trans_2-like"/>
</dbReference>
<proteinExistence type="predicted"/>
<gene>
    <name evidence="3" type="ORF">NCTC10126_00956</name>
    <name evidence="2" type="ORF">NPA07_02855</name>
</gene>
<evidence type="ECO:0000313" key="4">
    <source>
        <dbReference type="Proteomes" id="UP000280036"/>
    </source>
</evidence>
<dbReference type="Gene3D" id="3.90.550.10">
    <property type="entry name" value="Spore Coat Polysaccharide Biosynthesis Protein SpsA, Chain A"/>
    <property type="match status" value="1"/>
</dbReference>
<dbReference type="AlphaFoldDB" id="A0A3P8MFD4"/>
<dbReference type="SUPFAM" id="SSF53448">
    <property type="entry name" value="Nucleotide-diphospho-sugar transferases"/>
    <property type="match status" value="1"/>
</dbReference>
<dbReference type="GO" id="GO:0016740">
    <property type="term" value="F:transferase activity"/>
    <property type="evidence" value="ECO:0007669"/>
    <property type="project" value="UniProtKB-KW"/>
</dbReference>
<dbReference type="Pfam" id="PF00535">
    <property type="entry name" value="Glycos_transf_2"/>
    <property type="match status" value="1"/>
</dbReference>
<evidence type="ECO:0000313" key="2">
    <source>
        <dbReference type="EMBL" id="UUD34739.1"/>
    </source>
</evidence>
<feature type="domain" description="Glycosyltransferase 2-like" evidence="1">
    <location>
        <begin position="5"/>
        <end position="144"/>
    </location>
</feature>
<accession>A0A3P8MFD4</accession>
<reference evidence="2" key="2">
    <citation type="submission" date="2022-07" db="EMBL/GenBank/DDBJ databases">
        <title>Complete genome of Mycoplasma caviae type strain G122.</title>
        <authorList>
            <person name="Spergser J."/>
        </authorList>
    </citation>
    <scope>NUCLEOTIDE SEQUENCE</scope>
    <source>
        <strain evidence="2">G122</strain>
    </source>
</reference>